<dbReference type="Pfam" id="PF04042">
    <property type="entry name" value="DNA_pol_E_B"/>
    <property type="match status" value="1"/>
</dbReference>
<dbReference type="InterPro" id="IPR016266">
    <property type="entry name" value="POLE2"/>
</dbReference>
<evidence type="ECO:0000256" key="2">
    <source>
        <dbReference type="ARBA" id="ARBA00009560"/>
    </source>
</evidence>
<keyword evidence="11" id="KW-1185">Reference proteome</keyword>
<comment type="similarity">
    <text evidence="2">Belongs to the DNA polymerase epsilon subunit B family.</text>
</comment>
<feature type="region of interest" description="Disordered" evidence="8">
    <location>
        <begin position="684"/>
        <end position="754"/>
    </location>
</feature>
<gene>
    <name evidence="10" type="ORF">Z519_05905</name>
</gene>
<evidence type="ECO:0000256" key="5">
    <source>
        <dbReference type="ARBA" id="ARBA00023125"/>
    </source>
</evidence>
<keyword evidence="4" id="KW-0235">DNA replication</keyword>
<dbReference type="PANTHER" id="PTHR12708:SF0">
    <property type="entry name" value="DNA POLYMERASE EPSILON SUBUNIT 2"/>
    <property type="match status" value="1"/>
</dbReference>
<dbReference type="GO" id="GO:0003677">
    <property type="term" value="F:DNA binding"/>
    <property type="evidence" value="ECO:0007669"/>
    <property type="project" value="UniProtKB-KW"/>
</dbReference>
<evidence type="ECO:0000256" key="8">
    <source>
        <dbReference type="SAM" id="MobiDB-lite"/>
    </source>
</evidence>
<dbReference type="GO" id="GO:0006261">
    <property type="term" value="P:DNA-templated DNA replication"/>
    <property type="evidence" value="ECO:0007669"/>
    <property type="project" value="InterPro"/>
</dbReference>
<feature type="domain" description="DNA polymerase alpha/delta/epsilon subunit B" evidence="9">
    <location>
        <begin position="499"/>
        <end position="809"/>
    </location>
</feature>
<evidence type="ECO:0000256" key="4">
    <source>
        <dbReference type="ARBA" id="ARBA00022705"/>
    </source>
</evidence>
<dbReference type="PANTHER" id="PTHR12708">
    <property type="entry name" value="DNA POLYMERASE EPSILON SUBUNIT B"/>
    <property type="match status" value="1"/>
</dbReference>
<comment type="subcellular location">
    <subcellularLocation>
        <location evidence="1">Nucleus</location>
    </subcellularLocation>
</comment>
<evidence type="ECO:0000259" key="9">
    <source>
        <dbReference type="Pfam" id="PF04042"/>
    </source>
</evidence>
<keyword evidence="6" id="KW-0539">Nucleus</keyword>
<feature type="compositionally biased region" description="Low complexity" evidence="8">
    <location>
        <begin position="732"/>
        <end position="754"/>
    </location>
</feature>
<evidence type="ECO:0000313" key="10">
    <source>
        <dbReference type="EMBL" id="KIW93300.1"/>
    </source>
</evidence>
<dbReference type="GeneID" id="27698833"/>
<dbReference type="HOGENOM" id="CLU_010628_1_0_1"/>
<dbReference type="OrthoDB" id="10254730at2759"/>
<evidence type="ECO:0000256" key="3">
    <source>
        <dbReference type="ARBA" id="ARBA00016011"/>
    </source>
</evidence>
<keyword evidence="5" id="KW-0238">DNA-binding</keyword>
<evidence type="ECO:0000256" key="6">
    <source>
        <dbReference type="ARBA" id="ARBA00023242"/>
    </source>
</evidence>
<sequence length="866" mass="92883">MEEPIVTPGLPARTLKAASDLRAEEQLLSSSPGFGTPAYPIQSRPTEIAKPFAAQLNTSATAHDAPTVLPILLPPQTLRPVAFRTLTKKHNLTLTSSGLTLLSTFIGKFCGSGWREEGLAERVLDEIAKAWKKCGGGLLVEDGPEKKLSNILKTLEPCMSGGRLDTGKLSRSNSSVPSPNLSRAPSFSTSRPVANTDASQQSLGLSALNVEDVAQRDRAEEDGQSQLDVRSYFKVISAFDQPRLVYSTSSKGLEPAKGTASLLPSIQHKISMFRNRYHLVHQRLMRNESFQTPSFATTTQPPNLIHSASGMTTVQQAYKITPISNLLGRSGSSHLLLGMLVHSPAGDLSITDLSGSVVLDLSIARPVPEDGVWFCPGMIVLVEGAYEEDGSHNSSLGTAAGVGGQIKGTFVAHTMAGPPAERRALSLGISTGLDSGGHTNTSVGAGFGWVDFLGVGSEKALGAQMRRVQRRIFRAPATSETINVPDDDQIETEPPRRQIALLGECNLDSPRTLEAIRAILSSYSASSSGHISDLPFSIVMMGNFVSAASMAGSSTGGGSIEYKEHFDALASILSEFPTLLANTTFVFIPGDNDPWASSFSAGASCMLPRLGVPEVFSSRVRRVLTSANAEVHGSSKEKDARKGESIWSTNPARLSLFGPLEEIVLFRDDITSRFRRTAITFSKLPDADEEENEAAGADGQNQEPSQQSDGEEMDLDTHPRKKDPNKAVHTATSHVPVSHPSAPVPAPSSRTAPSIQAARKLIKTILDQSHLSPFPLSIRPQLWDHTAALSLYPLPTALALCDAEMPPFAMSYEGCHVMNVGRLVDEYSLRKGQAGGFGAAPRGSGVARWIEYDCRSRKGEERSLRF</sequence>
<dbReference type="Proteomes" id="UP000053789">
    <property type="component" value="Unassembled WGS sequence"/>
</dbReference>
<dbReference type="EMBL" id="KN846987">
    <property type="protein sequence ID" value="KIW93300.1"/>
    <property type="molecule type" value="Genomic_DNA"/>
</dbReference>
<proteinExistence type="inferred from homology"/>
<dbReference type="InterPro" id="IPR007185">
    <property type="entry name" value="DNA_pol_a/d/e_bsu"/>
</dbReference>
<organism evidence="10 11">
    <name type="scientific">Cladophialophora bantiana (strain ATCC 10958 / CBS 173.52 / CDC B-1940 / NIH 8579)</name>
    <name type="common">Xylohypha bantiana</name>
    <dbReference type="NCBI Taxonomy" id="1442370"/>
    <lineage>
        <taxon>Eukaryota</taxon>
        <taxon>Fungi</taxon>
        <taxon>Dikarya</taxon>
        <taxon>Ascomycota</taxon>
        <taxon>Pezizomycotina</taxon>
        <taxon>Eurotiomycetes</taxon>
        <taxon>Chaetothyriomycetidae</taxon>
        <taxon>Chaetothyriales</taxon>
        <taxon>Herpotrichiellaceae</taxon>
        <taxon>Cladophialophora</taxon>
    </lineage>
</organism>
<evidence type="ECO:0000256" key="1">
    <source>
        <dbReference type="ARBA" id="ARBA00004123"/>
    </source>
</evidence>
<dbReference type="GO" id="GO:0008622">
    <property type="term" value="C:epsilon DNA polymerase complex"/>
    <property type="evidence" value="ECO:0007669"/>
    <property type="project" value="InterPro"/>
</dbReference>
<feature type="compositionally biased region" description="Polar residues" evidence="8">
    <location>
        <begin position="169"/>
        <end position="201"/>
    </location>
</feature>
<accession>A0A0D2HR16</accession>
<name>A0A0D2HR16_CLAB1</name>
<reference evidence="10" key="1">
    <citation type="submission" date="2015-01" db="EMBL/GenBank/DDBJ databases">
        <title>The Genome Sequence of Cladophialophora bantiana CBS 173.52.</title>
        <authorList>
            <consortium name="The Broad Institute Genomics Platform"/>
            <person name="Cuomo C."/>
            <person name="de Hoog S."/>
            <person name="Gorbushina A."/>
            <person name="Stielow B."/>
            <person name="Teixiera M."/>
            <person name="Abouelleil A."/>
            <person name="Chapman S.B."/>
            <person name="Priest M."/>
            <person name="Young S.K."/>
            <person name="Wortman J."/>
            <person name="Nusbaum C."/>
            <person name="Birren B."/>
        </authorList>
    </citation>
    <scope>NUCLEOTIDE SEQUENCE [LARGE SCALE GENOMIC DNA]</scope>
    <source>
        <strain evidence="10">CBS 173.52</strain>
    </source>
</reference>
<feature type="region of interest" description="Disordered" evidence="8">
    <location>
        <begin position="163"/>
        <end position="201"/>
    </location>
</feature>
<dbReference type="AlphaFoldDB" id="A0A0D2HR16"/>
<evidence type="ECO:0000313" key="11">
    <source>
        <dbReference type="Proteomes" id="UP000053789"/>
    </source>
</evidence>
<dbReference type="GO" id="GO:0042276">
    <property type="term" value="P:error-prone translesion synthesis"/>
    <property type="evidence" value="ECO:0007669"/>
    <property type="project" value="TreeGrafter"/>
</dbReference>
<protein>
    <recommendedName>
        <fullName evidence="3">DNA polymerase epsilon subunit B</fullName>
    </recommendedName>
    <alternativeName>
        <fullName evidence="7">DNA polymerase II subunit 2</fullName>
    </alternativeName>
</protein>
<dbReference type="RefSeq" id="XP_016619969.1">
    <property type="nucleotide sequence ID" value="XM_016763645.1"/>
</dbReference>
<feature type="compositionally biased region" description="Basic and acidic residues" evidence="8">
    <location>
        <begin position="715"/>
        <end position="726"/>
    </location>
</feature>
<dbReference type="VEuPathDB" id="FungiDB:Z519_05905"/>
<evidence type="ECO:0000256" key="7">
    <source>
        <dbReference type="ARBA" id="ARBA00032930"/>
    </source>
</evidence>